<reference evidence="1" key="1">
    <citation type="submission" date="2024-05" db="EMBL/GenBank/DDBJ databases">
        <title>30 novel species of actinomycetes from the DSMZ collection.</title>
        <authorList>
            <person name="Nouioui I."/>
        </authorList>
    </citation>
    <scope>NUCLEOTIDE SEQUENCE</scope>
    <source>
        <strain evidence="1">DSM 40473</strain>
    </source>
</reference>
<organism evidence="1 2">
    <name type="scientific">Streptomyces hesseae</name>
    <dbReference type="NCBI Taxonomy" id="3075519"/>
    <lineage>
        <taxon>Bacteria</taxon>
        <taxon>Bacillati</taxon>
        <taxon>Actinomycetota</taxon>
        <taxon>Actinomycetes</taxon>
        <taxon>Kitasatosporales</taxon>
        <taxon>Streptomycetaceae</taxon>
        <taxon>Streptomyces</taxon>
    </lineage>
</organism>
<gene>
    <name evidence="1" type="ORF">RM609_01480</name>
</gene>
<evidence type="ECO:0000313" key="2">
    <source>
        <dbReference type="Proteomes" id="UP001180531"/>
    </source>
</evidence>
<dbReference type="Pfam" id="PF13551">
    <property type="entry name" value="HTH_29"/>
    <property type="match status" value="1"/>
</dbReference>
<evidence type="ECO:0000313" key="1">
    <source>
        <dbReference type="EMBL" id="MDT0447778.1"/>
    </source>
</evidence>
<comment type="caution">
    <text evidence="1">The sequence shown here is derived from an EMBL/GenBank/DDBJ whole genome shotgun (WGS) entry which is preliminary data.</text>
</comment>
<sequence length="116" mass="13043">MPKSLRVDLTDDQRRDLHTLLKQRNLTHYTRQRAECARLLDRGRTVTEVAELLECNPVTVRAAVHRFDVRGIAGLPDAVHPGRPAKAFRAGDRAALAELLPLSCHVGWSLPRHARP</sequence>
<proteinExistence type="predicted"/>
<dbReference type="EMBL" id="JAVRFI010000001">
    <property type="protein sequence ID" value="MDT0447778.1"/>
    <property type="molecule type" value="Genomic_DNA"/>
</dbReference>
<dbReference type="Proteomes" id="UP001180531">
    <property type="component" value="Unassembled WGS sequence"/>
</dbReference>
<name>A0ABU2SFS4_9ACTN</name>
<dbReference type="RefSeq" id="WP_311607191.1">
    <property type="nucleotide sequence ID" value="NZ_JAVRFI010000001.1"/>
</dbReference>
<keyword evidence="2" id="KW-1185">Reference proteome</keyword>
<protein>
    <submittedName>
        <fullName evidence="1">Helix-turn-helix domain-containing protein</fullName>
    </submittedName>
</protein>
<accession>A0ABU2SFS4</accession>